<feature type="transmembrane region" description="Helical" evidence="1">
    <location>
        <begin position="164"/>
        <end position="184"/>
    </location>
</feature>
<keyword evidence="4" id="KW-1185">Reference proteome</keyword>
<feature type="chain" id="PRO_5046893924" evidence="2">
    <location>
        <begin position="17"/>
        <end position="195"/>
    </location>
</feature>
<dbReference type="Proteomes" id="UP001470230">
    <property type="component" value="Unassembled WGS sequence"/>
</dbReference>
<organism evidence="3 4">
    <name type="scientific">Tritrichomonas musculus</name>
    <dbReference type="NCBI Taxonomy" id="1915356"/>
    <lineage>
        <taxon>Eukaryota</taxon>
        <taxon>Metamonada</taxon>
        <taxon>Parabasalia</taxon>
        <taxon>Tritrichomonadida</taxon>
        <taxon>Tritrichomonadidae</taxon>
        <taxon>Tritrichomonas</taxon>
    </lineage>
</organism>
<evidence type="ECO:0000313" key="4">
    <source>
        <dbReference type="Proteomes" id="UP001470230"/>
    </source>
</evidence>
<feature type="signal peptide" evidence="2">
    <location>
        <begin position="1"/>
        <end position="16"/>
    </location>
</feature>
<keyword evidence="1" id="KW-0472">Membrane</keyword>
<keyword evidence="1" id="KW-0812">Transmembrane</keyword>
<keyword evidence="1" id="KW-1133">Transmembrane helix</keyword>
<reference evidence="3 4" key="1">
    <citation type="submission" date="2024-04" db="EMBL/GenBank/DDBJ databases">
        <title>Tritrichomonas musculus Genome.</title>
        <authorList>
            <person name="Alves-Ferreira E."/>
            <person name="Grigg M."/>
            <person name="Lorenzi H."/>
            <person name="Galac M."/>
        </authorList>
    </citation>
    <scope>NUCLEOTIDE SEQUENCE [LARGE SCALE GENOMIC DNA]</scope>
    <source>
        <strain evidence="3 4">EAF2021</strain>
    </source>
</reference>
<evidence type="ECO:0000256" key="2">
    <source>
        <dbReference type="SAM" id="SignalP"/>
    </source>
</evidence>
<dbReference type="EMBL" id="JAPFFF010000023">
    <property type="protein sequence ID" value="KAK8852361.1"/>
    <property type="molecule type" value="Genomic_DNA"/>
</dbReference>
<keyword evidence="2" id="KW-0732">Signal</keyword>
<proteinExistence type="predicted"/>
<sequence>MIQFFFILLSLINSYQERFHSIYPKIKDELEQSPSEEKDDIAIKWALAKLSQQVGQTVSSDQIAKEVGWRIKQLIERVEITDAELKNDFNNMKSHFLETRQSIFDMVASTKELVIDQMENFVNEFNYSVLSVVESSKPIHKDYVSNSKNHIYNVFGSIAGASDLFSIVFFVCFQIMMIFGIINFHKVYRLFVMLL</sequence>
<evidence type="ECO:0000313" key="3">
    <source>
        <dbReference type="EMBL" id="KAK8852361.1"/>
    </source>
</evidence>
<name>A0ABR2HTH7_9EUKA</name>
<evidence type="ECO:0000256" key="1">
    <source>
        <dbReference type="SAM" id="Phobius"/>
    </source>
</evidence>
<protein>
    <submittedName>
        <fullName evidence="3">Uncharacterized protein</fullName>
    </submittedName>
</protein>
<accession>A0ABR2HTH7</accession>
<gene>
    <name evidence="3" type="ORF">M9Y10_017335</name>
</gene>
<comment type="caution">
    <text evidence="3">The sequence shown here is derived from an EMBL/GenBank/DDBJ whole genome shotgun (WGS) entry which is preliminary data.</text>
</comment>